<dbReference type="GO" id="GO:0016020">
    <property type="term" value="C:membrane"/>
    <property type="evidence" value="ECO:0007669"/>
    <property type="project" value="UniProtKB-SubCell"/>
</dbReference>
<evidence type="ECO:0000313" key="8">
    <source>
        <dbReference type="Proteomes" id="UP001597111"/>
    </source>
</evidence>
<dbReference type="AlphaFoldDB" id="A0ABD6B9J0"/>
<feature type="transmembrane region" description="Helical" evidence="6">
    <location>
        <begin position="86"/>
        <end position="107"/>
    </location>
</feature>
<evidence type="ECO:0000256" key="4">
    <source>
        <dbReference type="ARBA" id="ARBA00022989"/>
    </source>
</evidence>
<dbReference type="PANTHER" id="PTHR13353:SF5">
    <property type="entry name" value="TRANSMEMBRANE PROTEIN 19"/>
    <property type="match status" value="1"/>
</dbReference>
<feature type="non-terminal residue" evidence="7">
    <location>
        <position position="1"/>
    </location>
</feature>
<accession>A0ABD6B9J0</accession>
<dbReference type="PANTHER" id="PTHR13353">
    <property type="entry name" value="TRANSMEMBRANE PROTEIN 19"/>
    <property type="match status" value="1"/>
</dbReference>
<name>A0ABD6B9J0_9EURY</name>
<reference evidence="7 8" key="1">
    <citation type="journal article" date="2019" name="Int. J. Syst. Evol. Microbiol.">
        <title>The Global Catalogue of Microorganisms (GCM) 10K type strain sequencing project: providing services to taxonomists for standard genome sequencing and annotation.</title>
        <authorList>
            <consortium name="The Broad Institute Genomics Platform"/>
            <consortium name="The Broad Institute Genome Sequencing Center for Infectious Disease"/>
            <person name="Wu L."/>
            <person name="Ma J."/>
        </authorList>
    </citation>
    <scope>NUCLEOTIDE SEQUENCE [LARGE SCALE GENOMIC DNA]</scope>
    <source>
        <strain evidence="7 8">CGMCC 1.12285</strain>
    </source>
</reference>
<feature type="transmembrane region" description="Helical" evidence="6">
    <location>
        <begin position="33"/>
        <end position="65"/>
    </location>
</feature>
<evidence type="ECO:0000256" key="5">
    <source>
        <dbReference type="ARBA" id="ARBA00023136"/>
    </source>
</evidence>
<protein>
    <submittedName>
        <fullName evidence="7">DUF92 domain-containing protein</fullName>
    </submittedName>
</protein>
<dbReference type="InterPro" id="IPR002794">
    <property type="entry name" value="DUF92_TMEM19"/>
</dbReference>
<proteinExistence type="inferred from homology"/>
<keyword evidence="4 6" id="KW-1133">Transmembrane helix</keyword>
<comment type="caution">
    <text evidence="7">The sequence shown here is derived from an EMBL/GenBank/DDBJ whole genome shotgun (WGS) entry which is preliminary data.</text>
</comment>
<feature type="transmembrane region" description="Helical" evidence="6">
    <location>
        <begin position="167"/>
        <end position="186"/>
    </location>
</feature>
<evidence type="ECO:0000313" key="7">
    <source>
        <dbReference type="EMBL" id="MFD1527049.1"/>
    </source>
</evidence>
<dbReference type="RefSeq" id="WP_379818778.1">
    <property type="nucleotide sequence ID" value="NZ_JBHUDH010000141.1"/>
</dbReference>
<evidence type="ECO:0000256" key="2">
    <source>
        <dbReference type="ARBA" id="ARBA00009012"/>
    </source>
</evidence>
<comment type="similarity">
    <text evidence="2">Belongs to the TMEM19 family.</text>
</comment>
<keyword evidence="5 6" id="KW-0472">Membrane</keyword>
<dbReference type="Pfam" id="PF01940">
    <property type="entry name" value="DUF92"/>
    <property type="match status" value="1"/>
</dbReference>
<dbReference type="Proteomes" id="UP001597111">
    <property type="component" value="Unassembled WGS sequence"/>
</dbReference>
<dbReference type="EMBL" id="JBHUDH010000141">
    <property type="protein sequence ID" value="MFD1527049.1"/>
    <property type="molecule type" value="Genomic_DNA"/>
</dbReference>
<feature type="transmembrane region" description="Helical" evidence="6">
    <location>
        <begin position="225"/>
        <end position="243"/>
    </location>
</feature>
<organism evidence="7 8">
    <name type="scientific">Halolamina salina</name>
    <dbReference type="NCBI Taxonomy" id="1220023"/>
    <lineage>
        <taxon>Archaea</taxon>
        <taxon>Methanobacteriati</taxon>
        <taxon>Methanobacteriota</taxon>
        <taxon>Stenosarchaea group</taxon>
        <taxon>Halobacteria</taxon>
        <taxon>Halobacteriales</taxon>
        <taxon>Haloferacaceae</taxon>
    </lineage>
</organism>
<evidence type="ECO:0000256" key="3">
    <source>
        <dbReference type="ARBA" id="ARBA00022692"/>
    </source>
</evidence>
<keyword evidence="3 6" id="KW-0812">Transmembrane</keyword>
<evidence type="ECO:0000256" key="6">
    <source>
        <dbReference type="SAM" id="Phobius"/>
    </source>
</evidence>
<sequence length="244" mass="24184">AVHVLDVGLALAVAAFLGSVTYATGTASVEGMLSGVLLCLAAIGLGGPGWFVLLLTFFGVGTLSTKFRYEEKADRGVAEENEGARGLGNVLGNAGIALVAVVGFAAAPELPIDADLFRLAFAGSLATATGDTLSSEIGGLFDSPRLVTTGERVPPGTDGAVTWQGELAGVVGAALVGVLAVAVLGLTRSPPVVVALVTVGGVVGMTADSLLGATVEGDRLENETVNLLATLSGALASVLLTVVL</sequence>
<comment type="subcellular location">
    <subcellularLocation>
        <location evidence="1">Membrane</location>
        <topology evidence="1">Multi-pass membrane protein</topology>
    </subcellularLocation>
</comment>
<evidence type="ECO:0000256" key="1">
    <source>
        <dbReference type="ARBA" id="ARBA00004141"/>
    </source>
</evidence>
<keyword evidence="8" id="KW-1185">Reference proteome</keyword>
<feature type="transmembrane region" description="Helical" evidence="6">
    <location>
        <begin position="193"/>
        <end position="213"/>
    </location>
</feature>
<gene>
    <name evidence="7" type="ORF">ACFR9S_12215</name>
</gene>